<protein>
    <submittedName>
        <fullName evidence="2">PadR family transcriptional regulator</fullName>
    </submittedName>
</protein>
<dbReference type="PANTHER" id="PTHR43252:SF6">
    <property type="entry name" value="NEGATIVE TRANSCRIPTION REGULATOR PADR"/>
    <property type="match status" value="1"/>
</dbReference>
<dbReference type="Pfam" id="PF03551">
    <property type="entry name" value="PadR"/>
    <property type="match status" value="1"/>
</dbReference>
<dbReference type="SUPFAM" id="SSF46785">
    <property type="entry name" value="Winged helix' DNA-binding domain"/>
    <property type="match status" value="1"/>
</dbReference>
<comment type="caution">
    <text evidence="2">The sequence shown here is derived from an EMBL/GenBank/DDBJ whole genome shotgun (WGS) entry which is preliminary data.</text>
</comment>
<sequence length="190" mass="21190">MSDYNLRVYTRCIVTGMTVPLALLGLLEREPSHGYDLKRDYDAFFGRGRPLPFGQVYSTLGRLARDGKVTGQSEPGDGPDRKRYAITPLGRQEVATWLAEPVAAEPYLQTVLFTKVVLALMLGRDAAGYLDAQRATHMRRMRELTEVKRGGPLTDALLADHAMFHLEADLRWIDVTQARLGALAEMVRAS</sequence>
<accession>A0A5N6BPD0</accession>
<dbReference type="AlphaFoldDB" id="A0A5N6BPD0"/>
<dbReference type="EMBL" id="VDMA02000013">
    <property type="protein sequence ID" value="KAB8182466.1"/>
    <property type="molecule type" value="Genomic_DNA"/>
</dbReference>
<dbReference type="Proteomes" id="UP000313066">
    <property type="component" value="Unassembled WGS sequence"/>
</dbReference>
<dbReference type="InterPro" id="IPR036388">
    <property type="entry name" value="WH-like_DNA-bd_sf"/>
</dbReference>
<reference evidence="2 3" key="1">
    <citation type="submission" date="2019-10" db="EMBL/GenBank/DDBJ databases">
        <title>Nonomuraea sp. nov., isolated from Phyllanthus amarus.</title>
        <authorList>
            <person name="Klykleung N."/>
            <person name="Tanasupawat S."/>
        </authorList>
    </citation>
    <scope>NUCLEOTIDE SEQUENCE [LARGE SCALE GENOMIC DNA]</scope>
    <source>
        <strain evidence="2 3">CR1-09</strain>
    </source>
</reference>
<evidence type="ECO:0000313" key="2">
    <source>
        <dbReference type="EMBL" id="KAB8182466.1"/>
    </source>
</evidence>
<gene>
    <name evidence="2" type="ORF">FH610_023850</name>
</gene>
<evidence type="ECO:0000313" key="3">
    <source>
        <dbReference type="Proteomes" id="UP000313066"/>
    </source>
</evidence>
<dbReference type="InterPro" id="IPR005149">
    <property type="entry name" value="Tscrpt_reg_PadR_N"/>
</dbReference>
<feature type="domain" description="Transcription regulator PadR N-terminal" evidence="1">
    <location>
        <begin position="23"/>
        <end position="95"/>
    </location>
</feature>
<organism evidence="2 3">
    <name type="scientific">Microbispora catharanthi</name>
    <dbReference type="NCBI Taxonomy" id="1712871"/>
    <lineage>
        <taxon>Bacteria</taxon>
        <taxon>Bacillati</taxon>
        <taxon>Actinomycetota</taxon>
        <taxon>Actinomycetes</taxon>
        <taxon>Streptosporangiales</taxon>
        <taxon>Streptosporangiaceae</taxon>
        <taxon>Microbispora</taxon>
    </lineage>
</organism>
<dbReference type="InterPro" id="IPR036390">
    <property type="entry name" value="WH_DNA-bd_sf"/>
</dbReference>
<proteinExistence type="predicted"/>
<name>A0A5N6BPD0_9ACTN</name>
<dbReference type="PANTHER" id="PTHR43252">
    <property type="entry name" value="TRANSCRIPTIONAL REGULATOR YQJI"/>
    <property type="match status" value="1"/>
</dbReference>
<evidence type="ECO:0000259" key="1">
    <source>
        <dbReference type="Pfam" id="PF03551"/>
    </source>
</evidence>
<keyword evidence="3" id="KW-1185">Reference proteome</keyword>
<dbReference type="Gene3D" id="1.10.10.10">
    <property type="entry name" value="Winged helix-like DNA-binding domain superfamily/Winged helix DNA-binding domain"/>
    <property type="match status" value="1"/>
</dbReference>